<dbReference type="AlphaFoldDB" id="A0A9Q0Y0X8"/>
<evidence type="ECO:0000313" key="1">
    <source>
        <dbReference type="EMBL" id="KAJ7335049.1"/>
    </source>
</evidence>
<evidence type="ECO:0000313" key="2">
    <source>
        <dbReference type="Proteomes" id="UP001142489"/>
    </source>
</evidence>
<reference evidence="1" key="1">
    <citation type="journal article" date="2023" name="DNA Res.">
        <title>Chromosome-level genome assembly of Phrynocephalus forsythii using third-generation DNA sequencing and Hi-C analysis.</title>
        <authorList>
            <person name="Qi Y."/>
            <person name="Zhao W."/>
            <person name="Zhao Y."/>
            <person name="Niu C."/>
            <person name="Cao S."/>
            <person name="Zhang Y."/>
        </authorList>
    </citation>
    <scope>NUCLEOTIDE SEQUENCE</scope>
    <source>
        <tissue evidence="1">Muscle</tissue>
    </source>
</reference>
<protein>
    <submittedName>
        <fullName evidence="1">Uncharacterized protein</fullName>
    </submittedName>
</protein>
<name>A0A9Q0Y0X8_9SAUR</name>
<gene>
    <name evidence="1" type="ORF">JRQ81_012990</name>
</gene>
<sequence>MVISDHPMKGKSVIKRRNSSDLWTMNQAAKTRTNESILSNLVSSRHAENDEEKSVIAQPAFVFKKEQPYKMPTEDPVCKTENDFKLRRLSCVSSSSVSIGCSRKRPRSSSFSFQLSDTQMHRGMTASPSSLFNDVAFFWFCIKVTSYQNLVWNPIHWT</sequence>
<proteinExistence type="predicted"/>
<accession>A0A9Q0Y0X8</accession>
<keyword evidence="2" id="KW-1185">Reference proteome</keyword>
<dbReference type="OrthoDB" id="185618at2759"/>
<dbReference type="EMBL" id="JAPFRF010000004">
    <property type="protein sequence ID" value="KAJ7335049.1"/>
    <property type="molecule type" value="Genomic_DNA"/>
</dbReference>
<dbReference type="Proteomes" id="UP001142489">
    <property type="component" value="Unassembled WGS sequence"/>
</dbReference>
<organism evidence="1 2">
    <name type="scientific">Phrynocephalus forsythii</name>
    <dbReference type="NCBI Taxonomy" id="171643"/>
    <lineage>
        <taxon>Eukaryota</taxon>
        <taxon>Metazoa</taxon>
        <taxon>Chordata</taxon>
        <taxon>Craniata</taxon>
        <taxon>Vertebrata</taxon>
        <taxon>Euteleostomi</taxon>
        <taxon>Lepidosauria</taxon>
        <taxon>Squamata</taxon>
        <taxon>Bifurcata</taxon>
        <taxon>Unidentata</taxon>
        <taxon>Episquamata</taxon>
        <taxon>Toxicofera</taxon>
        <taxon>Iguania</taxon>
        <taxon>Acrodonta</taxon>
        <taxon>Agamidae</taxon>
        <taxon>Agaminae</taxon>
        <taxon>Phrynocephalus</taxon>
    </lineage>
</organism>
<comment type="caution">
    <text evidence="1">The sequence shown here is derived from an EMBL/GenBank/DDBJ whole genome shotgun (WGS) entry which is preliminary data.</text>
</comment>